<dbReference type="Pfam" id="PF01292">
    <property type="entry name" value="Ni_hydr_CYTB"/>
    <property type="match status" value="1"/>
</dbReference>
<dbReference type="SUPFAM" id="SSF81342">
    <property type="entry name" value="Transmembrane di-heme cytochromes"/>
    <property type="match status" value="1"/>
</dbReference>
<keyword evidence="4 6" id="KW-1133">Transmembrane helix</keyword>
<feature type="transmembrane region" description="Helical" evidence="6">
    <location>
        <begin position="87"/>
        <end position="110"/>
    </location>
</feature>
<feature type="transmembrane region" description="Helical" evidence="6">
    <location>
        <begin position="130"/>
        <end position="156"/>
    </location>
</feature>
<reference evidence="8 9" key="1">
    <citation type="submission" date="2014-11" db="EMBL/GenBank/DDBJ databases">
        <title>Draft Genome Sequence of Vibrio piscirenalis strains CECT 8603T and CECT 8604, two marine Gammaproteobacterium isolated from cultured gilthead sea bream (Sparus aurata).</title>
        <authorList>
            <person name="Arahal D.R."/>
            <person name="Rodrigo-Torres L."/>
            <person name="Lucena T."/>
            <person name="Pujalte M.J."/>
        </authorList>
    </citation>
    <scope>NUCLEOTIDE SEQUENCE [LARGE SCALE GENOMIC DNA]</scope>
    <source>
        <strain evidence="8 9">DCR 1-4-2</strain>
    </source>
</reference>
<evidence type="ECO:0000256" key="6">
    <source>
        <dbReference type="SAM" id="Phobius"/>
    </source>
</evidence>
<keyword evidence="3 6" id="KW-0812">Transmembrane</keyword>
<dbReference type="GO" id="GO:0005886">
    <property type="term" value="C:plasma membrane"/>
    <property type="evidence" value="ECO:0007669"/>
    <property type="project" value="UniProtKB-SubCell"/>
</dbReference>
<dbReference type="EMBL" id="JTKH01000024">
    <property type="protein sequence ID" value="KII76297.1"/>
    <property type="molecule type" value="Genomic_DNA"/>
</dbReference>
<evidence type="ECO:0000256" key="4">
    <source>
        <dbReference type="ARBA" id="ARBA00022989"/>
    </source>
</evidence>
<evidence type="ECO:0000256" key="3">
    <source>
        <dbReference type="ARBA" id="ARBA00022692"/>
    </source>
</evidence>
<dbReference type="InterPro" id="IPR011577">
    <property type="entry name" value="Cyt_b561_bac/Ni-Hgenase"/>
</dbReference>
<dbReference type="InterPro" id="IPR016174">
    <property type="entry name" value="Di-haem_cyt_TM"/>
</dbReference>
<keyword evidence="5 6" id="KW-0472">Membrane</keyword>
<dbReference type="PANTHER" id="PTHR30485">
    <property type="entry name" value="NI/FE-HYDROGENASE 1 B-TYPE CYTOCHROME SUBUNIT"/>
    <property type="match status" value="1"/>
</dbReference>
<evidence type="ECO:0000259" key="7">
    <source>
        <dbReference type="Pfam" id="PF01292"/>
    </source>
</evidence>
<accession>A0A0C2NF27</accession>
<accession>A0A0C2NQ45</accession>
<dbReference type="GO" id="GO:0022904">
    <property type="term" value="P:respiratory electron transport chain"/>
    <property type="evidence" value="ECO:0007669"/>
    <property type="project" value="InterPro"/>
</dbReference>
<dbReference type="PANTHER" id="PTHR30485:SF2">
    <property type="entry name" value="BLL0597 PROTEIN"/>
    <property type="match status" value="1"/>
</dbReference>
<dbReference type="AlphaFoldDB" id="A0A0C2NF27"/>
<organism evidence="8 9">
    <name type="scientific">Vibrio renipiscarius</name>
    <dbReference type="NCBI Taxonomy" id="1461322"/>
    <lineage>
        <taxon>Bacteria</taxon>
        <taxon>Pseudomonadati</taxon>
        <taxon>Pseudomonadota</taxon>
        <taxon>Gammaproteobacteria</taxon>
        <taxon>Vibrionales</taxon>
        <taxon>Vibrionaceae</taxon>
        <taxon>Vibrio</taxon>
    </lineage>
</organism>
<dbReference type="STRING" id="1461322.OJ16_15945"/>
<feature type="transmembrane region" description="Helical" evidence="6">
    <location>
        <begin position="12"/>
        <end position="28"/>
    </location>
</feature>
<evidence type="ECO:0000313" key="9">
    <source>
        <dbReference type="Proteomes" id="UP000031672"/>
    </source>
</evidence>
<comment type="subcellular location">
    <subcellularLocation>
        <location evidence="1">Cell membrane</location>
        <topology evidence="1">Multi-pass membrane protein</topology>
    </subcellularLocation>
</comment>
<keyword evidence="9" id="KW-1185">Reference proteome</keyword>
<dbReference type="GO" id="GO:0009055">
    <property type="term" value="F:electron transfer activity"/>
    <property type="evidence" value="ECO:0007669"/>
    <property type="project" value="InterPro"/>
</dbReference>
<keyword evidence="2" id="KW-1003">Cell membrane</keyword>
<gene>
    <name evidence="8" type="ORF">OJ16_15945</name>
</gene>
<evidence type="ECO:0000256" key="5">
    <source>
        <dbReference type="ARBA" id="ARBA00023136"/>
    </source>
</evidence>
<feature type="transmembrane region" description="Helical" evidence="6">
    <location>
        <begin position="188"/>
        <end position="208"/>
    </location>
</feature>
<dbReference type="OrthoDB" id="196472at2"/>
<evidence type="ECO:0000313" key="8">
    <source>
        <dbReference type="EMBL" id="KII76297.1"/>
    </source>
</evidence>
<dbReference type="InterPro" id="IPR051542">
    <property type="entry name" value="Hydrogenase_cytochrome"/>
</dbReference>
<evidence type="ECO:0000256" key="2">
    <source>
        <dbReference type="ARBA" id="ARBA00022475"/>
    </source>
</evidence>
<dbReference type="Gene3D" id="1.20.950.20">
    <property type="entry name" value="Transmembrane di-heme cytochromes, Chain C"/>
    <property type="match status" value="1"/>
</dbReference>
<feature type="transmembrane region" description="Helical" evidence="6">
    <location>
        <begin position="34"/>
        <end position="53"/>
    </location>
</feature>
<dbReference type="RefSeq" id="WP_040992235.1">
    <property type="nucleotide sequence ID" value="NZ_JBFRUC010000007.1"/>
</dbReference>
<protein>
    <submittedName>
        <fullName evidence="8">Hydrogenase</fullName>
    </submittedName>
</protein>
<evidence type="ECO:0000256" key="1">
    <source>
        <dbReference type="ARBA" id="ARBA00004651"/>
    </source>
</evidence>
<proteinExistence type="predicted"/>
<name>A0A0C2NF27_9VIBR</name>
<sequence length="209" mass="22616">MKIWDLATRLYHWLQALLFMGLLVSGHSGNGPHVQLGLALLTLIVWRLIWGVVGSETSRFRYFVSSPMTTMQYAVGRVKAKVGHNPLGAWMVISLLLALLIQCLSGLALAGLLDGLPLAHLWLTDDVFDLLVQTHVVLAKVLPALVAVHLAAILLYKLRGKGLVKAMITGVQSQVDSAQPVVFASQGYAFLMLVVASLVTMAIIALSII</sequence>
<feature type="domain" description="Cytochrome b561 bacterial/Ni-hydrogenase" evidence="7">
    <location>
        <begin position="4"/>
        <end position="170"/>
    </location>
</feature>
<comment type="caution">
    <text evidence="8">The sequence shown here is derived from an EMBL/GenBank/DDBJ whole genome shotgun (WGS) entry which is preliminary data.</text>
</comment>
<dbReference type="Proteomes" id="UP000031672">
    <property type="component" value="Unassembled WGS sequence"/>
</dbReference>
<dbReference type="GO" id="GO:0020037">
    <property type="term" value="F:heme binding"/>
    <property type="evidence" value="ECO:0007669"/>
    <property type="project" value="TreeGrafter"/>
</dbReference>